<evidence type="ECO:0000259" key="15">
    <source>
        <dbReference type="Pfam" id="PF02773"/>
    </source>
</evidence>
<feature type="domain" description="S-adenosylmethionine synthetase C-terminal" evidence="15">
    <location>
        <begin position="244"/>
        <end position="383"/>
    </location>
</feature>
<feature type="binding site" evidence="10">
    <location>
        <position position="17"/>
    </location>
    <ligand>
        <name>Mg(2+)</name>
        <dbReference type="ChEBI" id="CHEBI:18420"/>
    </ligand>
</feature>
<evidence type="ECO:0000256" key="10">
    <source>
        <dbReference type="HAMAP-Rule" id="MF_00086"/>
    </source>
</evidence>
<comment type="subcellular location">
    <subcellularLocation>
        <location evidence="10 11">Cytoplasm</location>
    </subcellularLocation>
</comment>
<evidence type="ECO:0000256" key="7">
    <source>
        <dbReference type="ARBA" id="ARBA00022840"/>
    </source>
</evidence>
<evidence type="ECO:0000256" key="12">
    <source>
        <dbReference type="RuleBase" id="RU004462"/>
    </source>
</evidence>
<name>C9RNB7_FIBSS</name>
<dbReference type="RefSeq" id="WP_014544905.1">
    <property type="nucleotide sequence ID" value="NC_013410.1"/>
</dbReference>
<dbReference type="EC" id="2.5.1.6" evidence="10"/>
<dbReference type="GO" id="GO:0005524">
    <property type="term" value="F:ATP binding"/>
    <property type="evidence" value="ECO:0007669"/>
    <property type="project" value="UniProtKB-UniRule"/>
</dbReference>
<evidence type="ECO:0000256" key="8">
    <source>
        <dbReference type="ARBA" id="ARBA00022842"/>
    </source>
</evidence>
<keyword evidence="10" id="KW-0963">Cytoplasm</keyword>
<organism evidence="17 18">
    <name type="scientific">Fibrobacter succinogenes (strain ATCC 19169 / S85)</name>
    <dbReference type="NCBI Taxonomy" id="59374"/>
    <lineage>
        <taxon>Bacteria</taxon>
        <taxon>Pseudomonadati</taxon>
        <taxon>Fibrobacterota</taxon>
        <taxon>Fibrobacteria</taxon>
        <taxon>Fibrobacterales</taxon>
        <taxon>Fibrobacteraceae</taxon>
        <taxon>Fibrobacter</taxon>
    </lineage>
</organism>
<dbReference type="GO" id="GO:0006730">
    <property type="term" value="P:one-carbon metabolic process"/>
    <property type="evidence" value="ECO:0007669"/>
    <property type="project" value="UniProtKB-KW"/>
</dbReference>
<feature type="binding site" description="in other chain" evidence="10">
    <location>
        <begin position="169"/>
        <end position="171"/>
    </location>
    <ligand>
        <name>ATP</name>
        <dbReference type="ChEBI" id="CHEBI:30616"/>
        <note>ligand shared between two neighboring subunits</note>
    </ligand>
</feature>
<dbReference type="PROSITE" id="PS00377">
    <property type="entry name" value="ADOMET_SYNTHASE_2"/>
    <property type="match status" value="1"/>
</dbReference>
<feature type="domain" description="S-adenosylmethionine synthetase N-terminal" evidence="13">
    <location>
        <begin position="4"/>
        <end position="101"/>
    </location>
</feature>
<evidence type="ECO:0000256" key="5">
    <source>
        <dbReference type="ARBA" id="ARBA00022723"/>
    </source>
</evidence>
<dbReference type="UniPathway" id="UPA00315">
    <property type="reaction ID" value="UER00080"/>
</dbReference>
<dbReference type="PATRIC" id="fig|59374.8.peg.37"/>
<dbReference type="InterPro" id="IPR022631">
    <property type="entry name" value="ADOMET_SYNTHASE_CS"/>
</dbReference>
<dbReference type="KEGG" id="fsc:FSU_0038"/>
<gene>
    <name evidence="10 17" type="primary">metK</name>
    <name evidence="16" type="ordered locus">Fisuc_2786</name>
    <name evidence="17" type="ordered locus">FSU_0038</name>
</gene>
<dbReference type="AlphaFoldDB" id="C9RNB7"/>
<dbReference type="Pfam" id="PF02772">
    <property type="entry name" value="S-AdoMet_synt_M"/>
    <property type="match status" value="1"/>
</dbReference>
<protein>
    <recommendedName>
        <fullName evidence="10">S-adenosylmethionine synthase</fullName>
        <shortName evidence="10">AdoMet synthase</shortName>
        <ecNumber evidence="10">2.5.1.6</ecNumber>
    </recommendedName>
    <alternativeName>
        <fullName evidence="10">MAT</fullName>
    </alternativeName>
    <alternativeName>
        <fullName evidence="10">Methionine adenosyltransferase</fullName>
    </alternativeName>
</protein>
<dbReference type="InterPro" id="IPR022636">
    <property type="entry name" value="S-AdoMet_synthetase_sfam"/>
</dbReference>
<evidence type="ECO:0000256" key="11">
    <source>
        <dbReference type="RuleBase" id="RU000542"/>
    </source>
</evidence>
<dbReference type="GO" id="GO:0005737">
    <property type="term" value="C:cytoplasm"/>
    <property type="evidence" value="ECO:0007669"/>
    <property type="project" value="UniProtKB-SubCell"/>
</dbReference>
<feature type="binding site" description="in other chain" evidence="10">
    <location>
        <position position="56"/>
    </location>
    <ligand>
        <name>L-methionine</name>
        <dbReference type="ChEBI" id="CHEBI:57844"/>
        <note>ligand shared between two neighboring subunits</note>
    </ligand>
</feature>
<feature type="binding site" description="in other chain" evidence="10">
    <location>
        <position position="99"/>
    </location>
    <ligand>
        <name>L-methionine</name>
        <dbReference type="ChEBI" id="CHEBI:57844"/>
        <note>ligand shared between two neighboring subunits</note>
    </ligand>
</feature>
<comment type="cofactor">
    <cofactor evidence="10">
        <name>Mg(2+)</name>
        <dbReference type="ChEBI" id="CHEBI:18420"/>
    </cofactor>
    <text evidence="10">Binds 2 divalent ions per subunit.</text>
</comment>
<dbReference type="PIRSF" id="PIRSF000497">
    <property type="entry name" value="MAT"/>
    <property type="match status" value="1"/>
</dbReference>
<evidence type="ECO:0000313" key="16">
    <source>
        <dbReference type="EMBL" id="ACX76369.1"/>
    </source>
</evidence>
<comment type="cofactor">
    <cofactor evidence="10">
        <name>K(+)</name>
        <dbReference type="ChEBI" id="CHEBI:29103"/>
    </cofactor>
    <text evidence="10">Binds 1 potassium ion per subunit.</text>
</comment>
<feature type="binding site" evidence="10">
    <location>
        <position position="277"/>
    </location>
    <ligand>
        <name>ATP</name>
        <dbReference type="ChEBI" id="CHEBI:30616"/>
        <note>ligand shared between two neighboring subunits</note>
    </ligand>
</feature>
<feature type="region of interest" description="Flexible loop" evidence="10">
    <location>
        <begin position="99"/>
        <end position="109"/>
    </location>
</feature>
<feature type="binding site" evidence="10">
    <location>
        <position position="250"/>
    </location>
    <ligand>
        <name>ATP</name>
        <dbReference type="ChEBI" id="CHEBI:30616"/>
        <note>ligand shared between two neighboring subunits</note>
    </ligand>
</feature>
<keyword evidence="9 10" id="KW-0630">Potassium</keyword>
<keyword evidence="8 10" id="KW-0460">Magnesium</keyword>
<dbReference type="OrthoDB" id="9801686at2"/>
<dbReference type="GO" id="GO:0000287">
    <property type="term" value="F:magnesium ion binding"/>
    <property type="evidence" value="ECO:0007669"/>
    <property type="project" value="UniProtKB-UniRule"/>
</dbReference>
<keyword evidence="3 10" id="KW-0554">One-carbon metabolism</keyword>
<dbReference type="Pfam" id="PF02773">
    <property type="entry name" value="S-AdoMet_synt_C"/>
    <property type="match status" value="1"/>
</dbReference>
<dbReference type="NCBIfam" id="TIGR01034">
    <property type="entry name" value="metK"/>
    <property type="match status" value="1"/>
</dbReference>
<keyword evidence="7 10" id="KW-0067">ATP-binding</keyword>
<reference evidence="18" key="2">
    <citation type="submission" date="2010-08" db="EMBL/GenBank/DDBJ databases">
        <title>Complete sequence of Fibrobacter succinogenes subsp. succinogenes S85.</title>
        <authorList>
            <person name="Durkin A.S."/>
            <person name="Nelson K.E."/>
            <person name="Morrison M."/>
            <person name="Forsberg C.W."/>
            <person name="Wilson D.B."/>
            <person name="Russell J.B."/>
            <person name="Cann I.K.O."/>
            <person name="Mackie R.I."/>
            <person name="White B.A."/>
        </authorList>
    </citation>
    <scope>NUCLEOTIDE SEQUENCE [LARGE SCALE GENOMIC DNA]</scope>
    <source>
        <strain evidence="18">ATCC 19169 / S85</strain>
    </source>
</reference>
<evidence type="ECO:0000256" key="9">
    <source>
        <dbReference type="ARBA" id="ARBA00022958"/>
    </source>
</evidence>
<accession>C9RNB7</accession>
<dbReference type="Proteomes" id="UP000001497">
    <property type="component" value="Chromosome"/>
</dbReference>
<comment type="similarity">
    <text evidence="2 10 12">Belongs to the AdoMet synthase family.</text>
</comment>
<feature type="binding site" evidence="10">
    <location>
        <position position="43"/>
    </location>
    <ligand>
        <name>K(+)</name>
        <dbReference type="ChEBI" id="CHEBI:29103"/>
    </ligand>
</feature>
<dbReference type="PROSITE" id="PS00376">
    <property type="entry name" value="ADOMET_SYNTHASE_1"/>
    <property type="match status" value="1"/>
</dbReference>
<feature type="binding site" evidence="10">
    <location>
        <position position="273"/>
    </location>
    <ligand>
        <name>ATP</name>
        <dbReference type="ChEBI" id="CHEBI:30616"/>
        <note>ligand shared between two neighboring subunits</note>
    </ligand>
</feature>
<dbReference type="SUPFAM" id="SSF55973">
    <property type="entry name" value="S-adenosylmethionine synthetase"/>
    <property type="match status" value="3"/>
</dbReference>
<comment type="pathway">
    <text evidence="1 10">Amino-acid biosynthesis; S-adenosyl-L-methionine biosynthesis; S-adenosyl-L-methionine from L-methionine: step 1/1.</text>
</comment>
<evidence type="ECO:0000259" key="14">
    <source>
        <dbReference type="Pfam" id="PF02772"/>
    </source>
</evidence>
<feature type="binding site" description="in other chain" evidence="10">
    <location>
        <position position="15"/>
    </location>
    <ligand>
        <name>ATP</name>
        <dbReference type="ChEBI" id="CHEBI:30616"/>
        <note>ligand shared between two neighboring subunits</note>
    </ligand>
</feature>
<comment type="catalytic activity">
    <reaction evidence="10">
        <text>L-methionine + ATP + H2O = S-adenosyl-L-methionine + phosphate + diphosphate</text>
        <dbReference type="Rhea" id="RHEA:21080"/>
        <dbReference type="ChEBI" id="CHEBI:15377"/>
        <dbReference type="ChEBI" id="CHEBI:30616"/>
        <dbReference type="ChEBI" id="CHEBI:33019"/>
        <dbReference type="ChEBI" id="CHEBI:43474"/>
        <dbReference type="ChEBI" id="CHEBI:57844"/>
        <dbReference type="ChEBI" id="CHEBI:59789"/>
        <dbReference type="EC" id="2.5.1.6"/>
    </reaction>
</comment>
<dbReference type="HOGENOM" id="CLU_041802_1_1_0"/>
<evidence type="ECO:0000256" key="3">
    <source>
        <dbReference type="ARBA" id="ARBA00022563"/>
    </source>
</evidence>
<evidence type="ECO:0000256" key="2">
    <source>
        <dbReference type="ARBA" id="ARBA00009685"/>
    </source>
</evidence>
<dbReference type="CDD" id="cd18079">
    <property type="entry name" value="S-AdoMet_synt"/>
    <property type="match status" value="1"/>
</dbReference>
<dbReference type="Proteomes" id="UP000000517">
    <property type="component" value="Chromosome"/>
</dbReference>
<dbReference type="Pfam" id="PF00438">
    <property type="entry name" value="S-AdoMet_synt_N"/>
    <property type="match status" value="1"/>
</dbReference>
<proteinExistence type="inferred from homology"/>
<evidence type="ECO:0000313" key="19">
    <source>
        <dbReference type="Proteomes" id="UP000001497"/>
    </source>
</evidence>
<dbReference type="KEGG" id="fsu:Fisuc_2786"/>
<keyword evidence="19" id="KW-1185">Reference proteome</keyword>
<reference evidence="17" key="3">
    <citation type="submission" date="2010-08" db="EMBL/GenBank/DDBJ databases">
        <authorList>
            <person name="Durkin A.S."/>
            <person name="Nelson K.E."/>
            <person name="Morrison M."/>
            <person name="Forsberg C.W."/>
            <person name="Wilson D.B."/>
            <person name="Russell J.B."/>
            <person name="Cann I.K.O."/>
            <person name="Mackie R.I."/>
            <person name="White B.A."/>
        </authorList>
    </citation>
    <scope>NUCLEOTIDE SEQUENCE</scope>
    <source>
        <strain evidence="17">S85</strain>
    </source>
</reference>
<feature type="binding site" description="in other chain" evidence="10">
    <location>
        <begin position="241"/>
        <end position="242"/>
    </location>
    <ligand>
        <name>ATP</name>
        <dbReference type="ChEBI" id="CHEBI:30616"/>
        <note>ligand shared between two neighboring subunits</note>
    </ligand>
</feature>
<dbReference type="GO" id="GO:0004478">
    <property type="term" value="F:methionine adenosyltransferase activity"/>
    <property type="evidence" value="ECO:0007669"/>
    <property type="project" value="UniProtKB-UniRule"/>
</dbReference>
<dbReference type="InterPro" id="IPR022629">
    <property type="entry name" value="S-AdoMet_synt_central"/>
</dbReference>
<dbReference type="InterPro" id="IPR002133">
    <property type="entry name" value="S-AdoMet_synthetase"/>
</dbReference>
<dbReference type="PANTHER" id="PTHR11964">
    <property type="entry name" value="S-ADENOSYLMETHIONINE SYNTHETASE"/>
    <property type="match status" value="1"/>
</dbReference>
<comment type="function">
    <text evidence="10">Catalyzes the formation of S-adenosylmethionine (AdoMet) from methionine and ATP. The overall synthetic reaction is composed of two sequential steps, AdoMet formation and the subsequent tripolyphosphate hydrolysis which occurs prior to release of AdoMet from the enzyme.</text>
</comment>
<dbReference type="EMBL" id="CP001792">
    <property type="protein sequence ID" value="ACX76369.1"/>
    <property type="molecule type" value="Genomic_DNA"/>
</dbReference>
<keyword evidence="5 10" id="KW-0479">Metal-binding</keyword>
<dbReference type="STRING" id="59374.FSU_0038"/>
<feature type="binding site" description="in other chain" evidence="10">
    <location>
        <begin position="256"/>
        <end position="257"/>
    </location>
    <ligand>
        <name>ATP</name>
        <dbReference type="ChEBI" id="CHEBI:30616"/>
        <note>ligand shared between two neighboring subunits</note>
    </ligand>
</feature>
<feature type="domain" description="S-adenosylmethionine synthetase central" evidence="14">
    <location>
        <begin position="119"/>
        <end position="242"/>
    </location>
</feature>
<evidence type="ECO:0000259" key="13">
    <source>
        <dbReference type="Pfam" id="PF00438"/>
    </source>
</evidence>
<dbReference type="HAMAP" id="MF_00086">
    <property type="entry name" value="S_AdoMet_synth1"/>
    <property type="match status" value="1"/>
</dbReference>
<feature type="binding site" evidence="10">
    <location>
        <position position="250"/>
    </location>
    <ligand>
        <name>L-methionine</name>
        <dbReference type="ChEBI" id="CHEBI:57844"/>
        <note>ligand shared between two neighboring subunits</note>
    </ligand>
</feature>
<dbReference type="GO" id="GO:0006556">
    <property type="term" value="P:S-adenosylmethionine biosynthetic process"/>
    <property type="evidence" value="ECO:0007669"/>
    <property type="project" value="UniProtKB-UniRule"/>
</dbReference>
<dbReference type="EMBL" id="CP002158">
    <property type="protein sequence ID" value="ADL25651.1"/>
    <property type="molecule type" value="Genomic_DNA"/>
</dbReference>
<evidence type="ECO:0000313" key="18">
    <source>
        <dbReference type="Proteomes" id="UP000000517"/>
    </source>
</evidence>
<dbReference type="eggNOG" id="COG0192">
    <property type="taxonomic scope" value="Bacteria"/>
</dbReference>
<sequence>MAHYLFTSESVSKGHPDKVADQISDSILDACLAQDPKSRVACETLVNTGLVVISGEITTKAVVDFQEVARNTIKNIGYVNPDLQFDYKGCAVLVAMDKQSPDIAQGVDAKAAEGKKDDQQGAGDQGMMFGYAVKETKELMPLPISLAHKLMEEIQNLREKGKIKWLRPDAKSQVTVEYDENDKPVRVDTVVISTQHDEKVNGKELKHSQIEKEIIEKLIKKVIPAKLLDKKTRYLVNPTGKFVVGGPHGDCGLTGRKIIVDTYGGMGRHGGGAFSGKDPSKVDRSAAYAARYVAKNIVAAGLAYRCEVQLAYAIGYSKPVSVLVNTFGTGKIDDRKIEEIVAQNFDLSPAGIEKMLDLRKPGYVATAALGHFGRTGARFTWEKTDKAEALKKAAEIVAEYDF</sequence>
<evidence type="ECO:0000313" key="17">
    <source>
        <dbReference type="EMBL" id="ADL25651.1"/>
    </source>
</evidence>
<reference evidence="16 19" key="1">
    <citation type="submission" date="2009-10" db="EMBL/GenBank/DDBJ databases">
        <title>Complete sequence of Fibrobacter succinogenes subsp. succinogenes S85.</title>
        <authorList>
            <consortium name="US DOE Joint Genome Institute"/>
            <person name="Lucas S."/>
            <person name="Copeland A."/>
            <person name="Lapidus A."/>
            <person name="Glavina del Rio T."/>
            <person name="Tice H."/>
            <person name="Bruce D."/>
            <person name="Goodwin L."/>
            <person name="Pitluck S."/>
            <person name="Chertkov O."/>
            <person name="Detter J.C."/>
            <person name="Han C."/>
            <person name="Tapia R."/>
            <person name="Larimer F."/>
            <person name="Land M."/>
            <person name="Hauser L."/>
            <person name="Kyrpides N."/>
            <person name="Mikhailova N."/>
            <person name="Weimer P.J."/>
            <person name="Stevenson D.M."/>
            <person name="Boyum J."/>
            <person name="Brumm P.I."/>
            <person name="Mead D."/>
        </authorList>
    </citation>
    <scope>NUCLEOTIDE SEQUENCE [LARGE SCALE GENOMIC DNA]</scope>
    <source>
        <strain evidence="19">ATCC 19169 / S85</strain>
        <strain evidence="16">S85</strain>
    </source>
</reference>
<keyword evidence="6 10" id="KW-0547">Nucleotide-binding</keyword>
<dbReference type="Gene3D" id="3.30.300.10">
    <property type="match status" value="3"/>
</dbReference>
<dbReference type="InterPro" id="IPR022630">
    <property type="entry name" value="S-AdoMet_synt_C"/>
</dbReference>
<comment type="subunit">
    <text evidence="10">Homotetramer; dimer of dimers.</text>
</comment>
<dbReference type="InterPro" id="IPR022628">
    <property type="entry name" value="S-AdoMet_synt_N"/>
</dbReference>
<evidence type="ECO:0000256" key="6">
    <source>
        <dbReference type="ARBA" id="ARBA00022741"/>
    </source>
</evidence>
<dbReference type="FunFam" id="3.30.300.10:FF:000003">
    <property type="entry name" value="S-adenosylmethionine synthase"/>
    <property type="match status" value="1"/>
</dbReference>
<evidence type="ECO:0000256" key="4">
    <source>
        <dbReference type="ARBA" id="ARBA00022679"/>
    </source>
</evidence>
<evidence type="ECO:0000256" key="1">
    <source>
        <dbReference type="ARBA" id="ARBA00005224"/>
    </source>
</evidence>
<feature type="binding site" description="in other chain" evidence="10">
    <location>
        <position position="281"/>
    </location>
    <ligand>
        <name>L-methionine</name>
        <dbReference type="ChEBI" id="CHEBI:57844"/>
        <note>ligand shared between two neighboring subunits</note>
    </ligand>
</feature>
<keyword evidence="4 10" id="KW-0808">Transferase</keyword>